<keyword evidence="3" id="KW-1185">Reference proteome</keyword>
<evidence type="ECO:0000256" key="1">
    <source>
        <dbReference type="SAM" id="SignalP"/>
    </source>
</evidence>
<dbReference type="RefSeq" id="WP_379868229.1">
    <property type="nucleotide sequence ID" value="NZ_JBHTBH010000001.1"/>
</dbReference>
<dbReference type="EMBL" id="JBHTBH010000001">
    <property type="protein sequence ID" value="MFC7326462.1"/>
    <property type="molecule type" value="Genomic_DNA"/>
</dbReference>
<keyword evidence="1" id="KW-0732">Signal</keyword>
<protein>
    <submittedName>
        <fullName evidence="2">Uncharacterized protein</fullName>
    </submittedName>
</protein>
<name>A0ABW2KBR4_9ACTN</name>
<gene>
    <name evidence="2" type="ORF">ACFQRF_01800</name>
</gene>
<evidence type="ECO:0000313" key="3">
    <source>
        <dbReference type="Proteomes" id="UP001596540"/>
    </source>
</evidence>
<organism evidence="2 3">
    <name type="scientific">Marinactinospora rubrisoli</name>
    <dbReference type="NCBI Taxonomy" id="2715399"/>
    <lineage>
        <taxon>Bacteria</taxon>
        <taxon>Bacillati</taxon>
        <taxon>Actinomycetota</taxon>
        <taxon>Actinomycetes</taxon>
        <taxon>Streptosporangiales</taxon>
        <taxon>Nocardiopsidaceae</taxon>
        <taxon>Marinactinospora</taxon>
    </lineage>
</organism>
<sequence length="107" mass="11565">MRSRTTTSLAGAALALAALFTTAPADAATKQMELYSAPGLNYHVLEGDGCHNFSERLISYADSTPVATYRFYSGRDCTGMVLGSGRDATQWIPPLQRVRSVEVAFED</sequence>
<comment type="caution">
    <text evidence="2">The sequence shown here is derived from an EMBL/GenBank/DDBJ whole genome shotgun (WGS) entry which is preliminary data.</text>
</comment>
<proteinExistence type="predicted"/>
<accession>A0ABW2KBR4</accession>
<feature type="signal peptide" evidence="1">
    <location>
        <begin position="1"/>
        <end position="27"/>
    </location>
</feature>
<dbReference type="Proteomes" id="UP001596540">
    <property type="component" value="Unassembled WGS sequence"/>
</dbReference>
<feature type="chain" id="PRO_5046557765" evidence="1">
    <location>
        <begin position="28"/>
        <end position="107"/>
    </location>
</feature>
<evidence type="ECO:0000313" key="2">
    <source>
        <dbReference type="EMBL" id="MFC7326462.1"/>
    </source>
</evidence>
<reference evidence="3" key="1">
    <citation type="journal article" date="2019" name="Int. J. Syst. Evol. Microbiol.">
        <title>The Global Catalogue of Microorganisms (GCM) 10K type strain sequencing project: providing services to taxonomists for standard genome sequencing and annotation.</title>
        <authorList>
            <consortium name="The Broad Institute Genomics Platform"/>
            <consortium name="The Broad Institute Genome Sequencing Center for Infectious Disease"/>
            <person name="Wu L."/>
            <person name="Ma J."/>
        </authorList>
    </citation>
    <scope>NUCLEOTIDE SEQUENCE [LARGE SCALE GENOMIC DNA]</scope>
    <source>
        <strain evidence="3">CGMCC 4.7382</strain>
    </source>
</reference>